<evidence type="ECO:0000256" key="5">
    <source>
        <dbReference type="ARBA" id="ARBA00022801"/>
    </source>
</evidence>
<dbReference type="Proteomes" id="UP000001572">
    <property type="component" value="Chromosome"/>
</dbReference>
<dbReference type="GO" id="GO:0000105">
    <property type="term" value="P:L-histidine biosynthetic process"/>
    <property type="evidence" value="ECO:0007669"/>
    <property type="project" value="UniProtKB-UniRule"/>
</dbReference>
<comment type="pathway">
    <text evidence="1 8">Amino-acid biosynthesis; L-histidine biosynthesis; L-histidine from 5-phospho-alpha-D-ribose 1-diphosphate: step 8/9.</text>
</comment>
<evidence type="ECO:0000256" key="4">
    <source>
        <dbReference type="ARBA" id="ARBA00022605"/>
    </source>
</evidence>
<dbReference type="PANTHER" id="PTHR21039:SF0">
    <property type="entry name" value="HISTIDINOL-PHOSPHATASE"/>
    <property type="match status" value="1"/>
</dbReference>
<keyword evidence="4 8" id="KW-0028">Amino-acid biosynthesis</keyword>
<gene>
    <name evidence="10" type="ordered locus">Amet_3545</name>
</gene>
<dbReference type="STRING" id="293826.Amet_3545"/>
<comment type="catalytic activity">
    <reaction evidence="7 8">
        <text>L-histidinol phosphate + H2O = L-histidinol + phosphate</text>
        <dbReference type="Rhea" id="RHEA:14465"/>
        <dbReference type="ChEBI" id="CHEBI:15377"/>
        <dbReference type="ChEBI" id="CHEBI:43474"/>
        <dbReference type="ChEBI" id="CHEBI:57699"/>
        <dbReference type="ChEBI" id="CHEBI:57980"/>
        <dbReference type="EC" id="3.1.3.15"/>
    </reaction>
</comment>
<dbReference type="eggNOG" id="COG1387">
    <property type="taxonomic scope" value="Bacteria"/>
</dbReference>
<dbReference type="SUPFAM" id="SSF89550">
    <property type="entry name" value="PHP domain-like"/>
    <property type="match status" value="1"/>
</dbReference>
<protein>
    <recommendedName>
        <fullName evidence="3 8">Histidinol-phosphatase</fullName>
        <shortName evidence="8">HolPase</shortName>
        <ecNumber evidence="3 8">3.1.3.15</ecNumber>
    </recommendedName>
</protein>
<dbReference type="OrthoDB" id="9775255at2"/>
<proteinExistence type="inferred from homology"/>
<evidence type="ECO:0000256" key="6">
    <source>
        <dbReference type="ARBA" id="ARBA00023102"/>
    </source>
</evidence>
<evidence type="ECO:0000313" key="10">
    <source>
        <dbReference type="EMBL" id="ABR49671.1"/>
    </source>
</evidence>
<dbReference type="AlphaFoldDB" id="A6TU03"/>
<keyword evidence="6 8" id="KW-0368">Histidine biosynthesis</keyword>
<dbReference type="UniPathway" id="UPA00031">
    <property type="reaction ID" value="UER00013"/>
</dbReference>
<evidence type="ECO:0000313" key="11">
    <source>
        <dbReference type="Proteomes" id="UP000001572"/>
    </source>
</evidence>
<evidence type="ECO:0000256" key="3">
    <source>
        <dbReference type="ARBA" id="ARBA00013085"/>
    </source>
</evidence>
<dbReference type="Pfam" id="PF02811">
    <property type="entry name" value="PHP"/>
    <property type="match status" value="1"/>
</dbReference>
<dbReference type="InterPro" id="IPR004013">
    <property type="entry name" value="PHP_dom"/>
</dbReference>
<dbReference type="InterPro" id="IPR010140">
    <property type="entry name" value="Histidinol_P_phosphatase_HisJ"/>
</dbReference>
<evidence type="ECO:0000256" key="2">
    <source>
        <dbReference type="ARBA" id="ARBA00009152"/>
    </source>
</evidence>
<feature type="domain" description="Polymerase/histidinol phosphatase N-terminal" evidence="9">
    <location>
        <begin position="4"/>
        <end position="85"/>
    </location>
</feature>
<dbReference type="RefSeq" id="WP_012064634.1">
    <property type="nucleotide sequence ID" value="NC_009633.1"/>
</dbReference>
<dbReference type="HOGENOM" id="CLU_054611_3_0_9"/>
<dbReference type="Gene3D" id="3.20.20.140">
    <property type="entry name" value="Metal-dependent hydrolases"/>
    <property type="match status" value="1"/>
</dbReference>
<dbReference type="EMBL" id="CP000724">
    <property type="protein sequence ID" value="ABR49671.1"/>
    <property type="molecule type" value="Genomic_DNA"/>
</dbReference>
<dbReference type="SMART" id="SM00481">
    <property type="entry name" value="POLIIIAc"/>
    <property type="match status" value="1"/>
</dbReference>
<dbReference type="EC" id="3.1.3.15" evidence="3 8"/>
<dbReference type="GO" id="GO:0005737">
    <property type="term" value="C:cytoplasm"/>
    <property type="evidence" value="ECO:0007669"/>
    <property type="project" value="TreeGrafter"/>
</dbReference>
<reference evidence="11" key="1">
    <citation type="journal article" date="2016" name="Genome Announc.">
        <title>Complete genome sequence of Alkaliphilus metalliredigens strain QYMF, an alkaliphilic and metal-reducing bacterium isolated from borax-contaminated leachate ponds.</title>
        <authorList>
            <person name="Hwang C."/>
            <person name="Copeland A."/>
            <person name="Lucas S."/>
            <person name="Lapidus A."/>
            <person name="Barry K."/>
            <person name="Detter J.C."/>
            <person name="Glavina Del Rio T."/>
            <person name="Hammon N."/>
            <person name="Israni S."/>
            <person name="Dalin E."/>
            <person name="Tice H."/>
            <person name="Pitluck S."/>
            <person name="Chertkov O."/>
            <person name="Brettin T."/>
            <person name="Bruce D."/>
            <person name="Han C."/>
            <person name="Schmutz J."/>
            <person name="Larimer F."/>
            <person name="Land M.L."/>
            <person name="Hauser L."/>
            <person name="Kyrpides N."/>
            <person name="Mikhailova N."/>
            <person name="Ye Q."/>
            <person name="Zhou J."/>
            <person name="Richardson P."/>
            <person name="Fields M.W."/>
        </authorList>
    </citation>
    <scope>NUCLEOTIDE SEQUENCE [LARGE SCALE GENOMIC DNA]</scope>
    <source>
        <strain evidence="11">QYMF</strain>
    </source>
</reference>
<dbReference type="GO" id="GO:0004401">
    <property type="term" value="F:histidinol-phosphatase activity"/>
    <property type="evidence" value="ECO:0007669"/>
    <property type="project" value="UniProtKB-UniRule"/>
</dbReference>
<keyword evidence="5 8" id="KW-0378">Hydrolase</keyword>
<evidence type="ECO:0000259" key="9">
    <source>
        <dbReference type="SMART" id="SM00481"/>
    </source>
</evidence>
<sequence length="276" mass="31650">MKLVDYHIHSQYSSDSSAKLEDIAHSAITKGLKEIVITDHFEPTSVDNEYTYYNPIDQLVSIENLNEKLDGKLKIRQGVELGQPHHYSSLIRGVKAKVNFDYIIGSAHKDIHDIDVNQINYDLENLDIICRKYLKEVLSMVKDNQFDCVGHFDLIKRYASRQGITISIRPYQEQLEEIFKILINNGKGIEINTSGLREPMNRFMPDFDIVSFYKELGGEIVTIGSDAHYAKDVGEGLSLAIDMLRDVGFRYITVFDKRVANFEAITSKDKYYKLVI</sequence>
<evidence type="ECO:0000256" key="8">
    <source>
        <dbReference type="RuleBase" id="RU366003"/>
    </source>
</evidence>
<keyword evidence="11" id="KW-1185">Reference proteome</keyword>
<dbReference type="InterPro" id="IPR016195">
    <property type="entry name" value="Pol/histidinol_Pase-like"/>
</dbReference>
<accession>A6TU03</accession>
<evidence type="ECO:0000256" key="7">
    <source>
        <dbReference type="ARBA" id="ARBA00049158"/>
    </source>
</evidence>
<dbReference type="KEGG" id="amt:Amet_3545"/>
<evidence type="ECO:0000256" key="1">
    <source>
        <dbReference type="ARBA" id="ARBA00004970"/>
    </source>
</evidence>
<dbReference type="PANTHER" id="PTHR21039">
    <property type="entry name" value="HISTIDINOL PHOSPHATASE-RELATED"/>
    <property type="match status" value="1"/>
</dbReference>
<comment type="similarity">
    <text evidence="2 8">Belongs to the PHP hydrolase family. HisK subfamily.</text>
</comment>
<organism evidence="10 11">
    <name type="scientific">Alkaliphilus metalliredigens (strain QYMF)</name>
    <dbReference type="NCBI Taxonomy" id="293826"/>
    <lineage>
        <taxon>Bacteria</taxon>
        <taxon>Bacillati</taxon>
        <taxon>Bacillota</taxon>
        <taxon>Clostridia</taxon>
        <taxon>Peptostreptococcales</taxon>
        <taxon>Natronincolaceae</taxon>
        <taxon>Alkaliphilus</taxon>
    </lineage>
</organism>
<dbReference type="InterPro" id="IPR003141">
    <property type="entry name" value="Pol/His_phosphatase_N"/>
</dbReference>
<dbReference type="NCBIfam" id="TIGR01856">
    <property type="entry name" value="hisJ_fam"/>
    <property type="match status" value="1"/>
</dbReference>
<name>A6TU03_ALKMQ</name>